<dbReference type="KEGG" id="htq:FRZ44_46170"/>
<dbReference type="Proteomes" id="UP000326202">
    <property type="component" value="Chromosome"/>
</dbReference>
<dbReference type="EMBL" id="CP042906">
    <property type="protein sequence ID" value="QEX19304.1"/>
    <property type="molecule type" value="Genomic_DNA"/>
</dbReference>
<dbReference type="RefSeq" id="WP_225308409.1">
    <property type="nucleotide sequence ID" value="NZ_CP042906.1"/>
</dbReference>
<evidence type="ECO:0000313" key="2">
    <source>
        <dbReference type="EMBL" id="QEX19304.1"/>
    </source>
</evidence>
<dbReference type="Gene3D" id="3.90.1720.10">
    <property type="entry name" value="endopeptidase domain like (from Nostoc punctiforme)"/>
    <property type="match status" value="1"/>
</dbReference>
<dbReference type="InterPro" id="IPR007921">
    <property type="entry name" value="CHAP_dom"/>
</dbReference>
<protein>
    <recommendedName>
        <fullName evidence="1">Peptidase C51 domain-containing protein</fullName>
    </recommendedName>
</protein>
<organism evidence="2 3">
    <name type="scientific">Hypericibacter terrae</name>
    <dbReference type="NCBI Taxonomy" id="2602015"/>
    <lineage>
        <taxon>Bacteria</taxon>
        <taxon>Pseudomonadati</taxon>
        <taxon>Pseudomonadota</taxon>
        <taxon>Alphaproteobacteria</taxon>
        <taxon>Rhodospirillales</taxon>
        <taxon>Dongiaceae</taxon>
        <taxon>Hypericibacter</taxon>
    </lineage>
</organism>
<reference evidence="2 3" key="1">
    <citation type="submission" date="2019-08" db="EMBL/GenBank/DDBJ databases">
        <title>Hyperibacter terrae gen. nov., sp. nov. and Hyperibacter viscosus sp. nov., two new members in the family Rhodospirillaceae isolated from the rhizosphere of Hypericum perforatum.</title>
        <authorList>
            <person name="Noviana Z."/>
        </authorList>
    </citation>
    <scope>NUCLEOTIDE SEQUENCE [LARGE SCALE GENOMIC DNA]</scope>
    <source>
        <strain evidence="2 3">R5913</strain>
    </source>
</reference>
<dbReference type="PROSITE" id="PS50911">
    <property type="entry name" value="CHAP"/>
    <property type="match status" value="1"/>
</dbReference>
<proteinExistence type="predicted"/>
<dbReference type="PROSITE" id="PS51257">
    <property type="entry name" value="PROKAR_LIPOPROTEIN"/>
    <property type="match status" value="1"/>
</dbReference>
<gene>
    <name evidence="2" type="ORF">FRZ44_46170</name>
</gene>
<accession>A0A5J6MPF9</accession>
<name>A0A5J6MPF9_9PROT</name>
<dbReference type="Pfam" id="PF05257">
    <property type="entry name" value="CHAP"/>
    <property type="match status" value="1"/>
</dbReference>
<evidence type="ECO:0000259" key="1">
    <source>
        <dbReference type="PROSITE" id="PS50911"/>
    </source>
</evidence>
<sequence>MTRARDPKGMVLMTFTGVMLLGSFLAACEPKPAPVTVSTTPTPTISAPVSAHFQPPAPPPDSARMQCVTYARAVTGLDLKGDAWSWWEAAGGRYGRGAEPSVYSVLVLSQGVRLSRGHVAVVREVLDSRRIRVDHANWNNDRRIVKDMMVVDVSAANDWSEVKFWNEKANSWGNVYLAYGFIYPPGTEPDRSAALAP</sequence>
<dbReference type="SUPFAM" id="SSF54001">
    <property type="entry name" value="Cysteine proteinases"/>
    <property type="match status" value="1"/>
</dbReference>
<dbReference type="AlphaFoldDB" id="A0A5J6MPF9"/>
<evidence type="ECO:0000313" key="3">
    <source>
        <dbReference type="Proteomes" id="UP000326202"/>
    </source>
</evidence>
<keyword evidence="3" id="KW-1185">Reference proteome</keyword>
<dbReference type="InterPro" id="IPR038765">
    <property type="entry name" value="Papain-like_cys_pep_sf"/>
</dbReference>
<feature type="domain" description="Peptidase C51" evidence="1">
    <location>
        <begin position="42"/>
        <end position="166"/>
    </location>
</feature>